<feature type="region of interest" description="Disordered" evidence="4">
    <location>
        <begin position="77"/>
        <end position="131"/>
    </location>
</feature>
<dbReference type="GeneID" id="102541550"/>
<dbReference type="InterPro" id="IPR021885">
    <property type="entry name" value="DUF3496"/>
</dbReference>
<feature type="coiled-coil region" evidence="3">
    <location>
        <begin position="1570"/>
        <end position="1634"/>
    </location>
</feature>
<feature type="compositionally biased region" description="Basic and acidic residues" evidence="4">
    <location>
        <begin position="119"/>
        <end position="131"/>
    </location>
</feature>
<dbReference type="RefSeq" id="XP_072793509.1">
    <property type="nucleotide sequence ID" value="XM_072937408.1"/>
</dbReference>
<dbReference type="InterPro" id="IPR002110">
    <property type="entry name" value="Ankyrin_rpt"/>
</dbReference>
<accession>A0ABM5BAT2</accession>
<feature type="compositionally biased region" description="Polar residues" evidence="4">
    <location>
        <begin position="862"/>
        <end position="872"/>
    </location>
</feature>
<feature type="repeat" description="ANK" evidence="2">
    <location>
        <begin position="153"/>
        <end position="185"/>
    </location>
</feature>
<dbReference type="Proteomes" id="UP001652581">
    <property type="component" value="Chromosome 15"/>
</dbReference>
<feature type="coiled-coil region" evidence="3">
    <location>
        <begin position="1347"/>
        <end position="1409"/>
    </location>
</feature>
<feature type="region of interest" description="Disordered" evidence="4">
    <location>
        <begin position="862"/>
        <end position="941"/>
    </location>
</feature>
<feature type="domain" description="DUF3496" evidence="5">
    <location>
        <begin position="1578"/>
        <end position="1671"/>
    </location>
</feature>
<feature type="compositionally biased region" description="Basic and acidic residues" evidence="4">
    <location>
        <begin position="658"/>
        <end position="672"/>
    </location>
</feature>
<dbReference type="RefSeq" id="XP_072793511.1">
    <property type="nucleotide sequence ID" value="XM_072937410.1"/>
</dbReference>
<feature type="compositionally biased region" description="Basic and acidic residues" evidence="4">
    <location>
        <begin position="1421"/>
        <end position="1431"/>
    </location>
</feature>
<feature type="compositionally biased region" description="Basic and acidic residues" evidence="4">
    <location>
        <begin position="433"/>
        <end position="451"/>
    </location>
</feature>
<feature type="region of interest" description="Disordered" evidence="4">
    <location>
        <begin position="344"/>
        <end position="372"/>
    </location>
</feature>
<sequence length="1686" mass="190960">MMPFLGICSRMPQTALQWFPFILRVMEGIHQTLEGHGMVRGLARNVQVYNPPNSGDVGWTLPLAGAAVPRMCAALAGTRPPEPEREGKTRRRQASTQGLGLRRLARAVGGNQSSLRPGKPREERASGSRGEQRWEVWLPGRARRGLRAPRGVSTWTALHLACASGQSSVVALLTQWKCDLDARDEESRTALIKAVQCRKEECVTILLKQGADPNLEDNFQNTALHYAVLAENTSIAAELLRYNANIEAINQYNFTPFLVAVRENKEEMVKFLIDNGANVHAVDMLQRSALMLAVFHDSPDMVKLLLQKHVNASSLDFQGWSAERYACRNGFNHLYQQIVDYRDEKIPNTPPQNSDLGQSSGTKESLPSSHTAAENIQEKLQLSGKDDEEEMVVELGTSNGSRVDSLKNVEQKTDLVVEVSPSNEDISVIRVSPKHDIDDSRPPSDDDLDLAPKRTSEIQLPSHVDHLSGAAGLGEKNTSSGQIENSAEKYPHLKPAVGVKDSVPKKTGEMVNLQRLISDWDSTSLSPNNGAGQRAKLLKADQCPLVSQSVTTNQSAPTELRQTAIVDKKQMNIGAVFLSENAALRGLRQSQLPENRSSKEAYLDLEWTSEEEQETLVGSENNHSQDTCVLRACTVKEKKSEDQIKQTNLSLVHLQKTPREPEVNKEHDRKDVPVSSKHSCVEKHEDTWVIQGKLDWKNNSECITRKSNQKISKIHEKGKITFHRKVESLHDNLELHGDLKELPPSVTDNIFDCEEKDVPGASVSVGSQAFSEHKEPSLKNVFPSYSMSESKEYGCQSSSKLYLSENKLDEHDKADTERVFNKNEESFYNRENEVRNRVPFTVNEDQELNTKIIQKRNQNTDWKSDIGRTSQVEVEENRSKSGELRGSETMCDGSYHEGLTRQRKRGKTDDQKSPALQKGDSDRSCPGLHMKEVKKNESGKRTLKASVTSLVFAKTASLAGGLLHMNDNSSLSEDQGCGRSSKKTSTEKDQVKEQMNSVDGLDDLTLAPETASEDCESLFPDYKNTLRLNERLGPESKDSDRLLEIQDPVDSFRSIELKESDCAVIRGKLKEMENKVNWLHTELLKTREAKSQLKLQNVEWKRELCRMRFTLEQETKRKKNAYTLYEKSKDDLKRKEKQYNEQVYLKQQLESTVRALECKLKSVRNKPNQVLEERNDAQRQLSREQNARVIQDEILAHRLSQQKEAEKANKRKNAEDTMDFELSDPKDSSEVLPQQLPEAERQFRGPEIELHPRRDALRPTTLVLECVHRDRGQAQRSNKETEPLSQSKQGDVIKYIAKQAFLKETICNLQSENTLLRQQLEVARNEARSEKTILNTPEPFPDHMGKLEAMSRRVLMLEEGNKELIKECRCLKDRLCQYETDRAEMEAHMRQLQQELADTRKKVSMLEASLEVTAHHQTNSENKRQDGERKPHQTANSNADLPAKEESASSVLLHLSAETQLLLKEILSVKQTQKKCEALEEEKKKLEEEAVNLRRHLEVNTVDHSQVEQDKRETEEQTRRDVVKTLKKLRRAVQYRQETEVQIRQDVAEKLKGISQCLQAQAALQENVLRECKRASVSQTEQRVKDLEIELKTDSNENRLEKYKQLYLEELENRKSLASQLTSANERLAEVSSKLQLERQHKSSFPGFAPTRPVGGPPSAAGTSAETKRSLTRRGCFRTVPDPSTN</sequence>
<dbReference type="Gene3D" id="1.25.40.20">
    <property type="entry name" value="Ankyrin repeat-containing domain"/>
    <property type="match status" value="2"/>
</dbReference>
<keyword evidence="1 3" id="KW-0175">Coiled coil</keyword>
<dbReference type="InterPro" id="IPR039497">
    <property type="entry name" value="CC144C-like_CC_dom"/>
</dbReference>
<gene>
    <name evidence="8 9 10 11 12 13" type="primary">LOC102541550</name>
</gene>
<feature type="compositionally biased region" description="Polar residues" evidence="4">
    <location>
        <begin position="351"/>
        <end position="372"/>
    </location>
</feature>
<dbReference type="PANTHER" id="PTHR24147:SF72">
    <property type="entry name" value="GSARP1"/>
    <property type="match status" value="1"/>
</dbReference>
<dbReference type="SMART" id="SM00248">
    <property type="entry name" value="ANK"/>
    <property type="match status" value="6"/>
</dbReference>
<feature type="region of interest" description="Disordered" evidence="4">
    <location>
        <begin position="432"/>
        <end position="451"/>
    </location>
</feature>
<dbReference type="PROSITE" id="PS50297">
    <property type="entry name" value="ANK_REP_REGION"/>
    <property type="match status" value="2"/>
</dbReference>
<dbReference type="InterPro" id="IPR036770">
    <property type="entry name" value="Ankyrin_rpt-contain_sf"/>
</dbReference>
<feature type="coiled-coil region" evidence="3">
    <location>
        <begin position="1462"/>
        <end position="1499"/>
    </location>
</feature>
<feature type="domain" description="CCDC144C-like coiled-coil" evidence="6">
    <location>
        <begin position="1215"/>
        <end position="1430"/>
    </location>
</feature>
<dbReference type="Pfam" id="PF12001">
    <property type="entry name" value="DUF3496"/>
    <property type="match status" value="1"/>
</dbReference>
<dbReference type="RefSeq" id="XP_072793506.1">
    <property type="nucleotide sequence ID" value="XM_072937405.1"/>
</dbReference>
<protein>
    <submittedName>
        <fullName evidence="8 9">Coiled-coil domain-containing protein 144A-like isoform X2</fullName>
    </submittedName>
</protein>
<feature type="region of interest" description="Disordered" evidence="4">
    <location>
        <begin position="1200"/>
        <end position="1232"/>
    </location>
</feature>
<dbReference type="PANTHER" id="PTHR24147">
    <property type="entry name" value="ANKYRIN REPEAT DOMAIN 36-RELATED"/>
    <property type="match status" value="1"/>
</dbReference>
<evidence type="ECO:0000313" key="10">
    <source>
        <dbReference type="RefSeq" id="XP_072793507.1"/>
    </source>
</evidence>
<feature type="repeat" description="ANK" evidence="2">
    <location>
        <begin position="186"/>
        <end position="218"/>
    </location>
</feature>
<evidence type="ECO:0000256" key="1">
    <source>
        <dbReference type="ARBA" id="ARBA00023054"/>
    </source>
</evidence>
<evidence type="ECO:0000259" key="5">
    <source>
        <dbReference type="Pfam" id="PF12001"/>
    </source>
</evidence>
<feature type="repeat" description="ANK" evidence="2">
    <location>
        <begin position="219"/>
        <end position="251"/>
    </location>
</feature>
<evidence type="ECO:0000256" key="3">
    <source>
        <dbReference type="SAM" id="Coils"/>
    </source>
</evidence>
<evidence type="ECO:0000313" key="7">
    <source>
        <dbReference type="Proteomes" id="UP001652581"/>
    </source>
</evidence>
<feature type="compositionally biased region" description="Basic and acidic residues" evidence="4">
    <location>
        <begin position="1269"/>
        <end position="1282"/>
    </location>
</feature>
<evidence type="ECO:0000313" key="8">
    <source>
        <dbReference type="RefSeq" id="XP_072793505.1"/>
    </source>
</evidence>
<dbReference type="RefSeq" id="XP_072793505.1">
    <property type="nucleotide sequence ID" value="XM_072937404.1"/>
</dbReference>
<dbReference type="RefSeq" id="XP_072793507.1">
    <property type="nucleotide sequence ID" value="XM_072937406.1"/>
</dbReference>
<dbReference type="PROSITE" id="PS50088">
    <property type="entry name" value="ANK_REPEAT"/>
    <property type="match status" value="4"/>
</dbReference>
<feature type="compositionally biased region" description="Basic and acidic residues" evidence="4">
    <location>
        <begin position="875"/>
        <end position="886"/>
    </location>
</feature>
<feature type="region of interest" description="Disordered" evidence="4">
    <location>
        <begin position="966"/>
        <end position="989"/>
    </location>
</feature>
<reference evidence="8 9" key="1">
    <citation type="submission" date="2025-05" db="UniProtKB">
        <authorList>
            <consortium name="RefSeq"/>
        </authorList>
    </citation>
    <scope>IDENTIFICATION</scope>
</reference>
<feature type="region of interest" description="Disordered" evidence="4">
    <location>
        <begin position="467"/>
        <end position="489"/>
    </location>
</feature>
<evidence type="ECO:0000313" key="9">
    <source>
        <dbReference type="RefSeq" id="XP_072793506.1"/>
    </source>
</evidence>
<feature type="region of interest" description="Disordered" evidence="4">
    <location>
        <begin position="1269"/>
        <end position="1288"/>
    </location>
</feature>
<dbReference type="SUPFAM" id="SSF48403">
    <property type="entry name" value="Ankyrin repeat"/>
    <property type="match status" value="1"/>
</dbReference>
<evidence type="ECO:0000256" key="2">
    <source>
        <dbReference type="PROSITE-ProRule" id="PRU00023"/>
    </source>
</evidence>
<keyword evidence="7" id="KW-1185">Reference proteome</keyword>
<evidence type="ECO:0000313" key="13">
    <source>
        <dbReference type="RefSeq" id="XP_072793511.1"/>
    </source>
</evidence>
<feature type="compositionally biased region" description="Basic and acidic residues" evidence="4">
    <location>
        <begin position="1200"/>
        <end position="1215"/>
    </location>
</feature>
<dbReference type="Pfam" id="PF00023">
    <property type="entry name" value="Ank"/>
    <property type="match status" value="2"/>
</dbReference>
<evidence type="ECO:0000259" key="6">
    <source>
        <dbReference type="Pfam" id="PF14915"/>
    </source>
</evidence>
<feature type="repeat" description="ANK" evidence="2">
    <location>
        <begin position="252"/>
        <end position="284"/>
    </location>
</feature>
<dbReference type="Pfam" id="PF14915">
    <property type="entry name" value="CCDC144C"/>
    <property type="match status" value="1"/>
</dbReference>
<dbReference type="RefSeq" id="XP_072793510.1">
    <property type="nucleotide sequence ID" value="XM_072937409.1"/>
</dbReference>
<evidence type="ECO:0000256" key="4">
    <source>
        <dbReference type="SAM" id="MobiDB-lite"/>
    </source>
</evidence>
<feature type="region of interest" description="Disordered" evidence="4">
    <location>
        <begin position="658"/>
        <end position="678"/>
    </location>
</feature>
<evidence type="ECO:0000313" key="11">
    <source>
        <dbReference type="RefSeq" id="XP_072793509.1"/>
    </source>
</evidence>
<feature type="region of interest" description="Disordered" evidence="4">
    <location>
        <begin position="1634"/>
        <end position="1686"/>
    </location>
</feature>
<feature type="compositionally biased region" description="Basic and acidic residues" evidence="4">
    <location>
        <begin position="919"/>
        <end position="940"/>
    </location>
</feature>
<feature type="compositionally biased region" description="Polar residues" evidence="4">
    <location>
        <begin position="476"/>
        <end position="485"/>
    </location>
</feature>
<organism evidence="7 12">
    <name type="scientific">Vicugna pacos</name>
    <name type="common">Alpaca</name>
    <name type="synonym">Lama pacos</name>
    <dbReference type="NCBI Taxonomy" id="30538"/>
    <lineage>
        <taxon>Eukaryota</taxon>
        <taxon>Metazoa</taxon>
        <taxon>Chordata</taxon>
        <taxon>Craniata</taxon>
        <taxon>Vertebrata</taxon>
        <taxon>Euteleostomi</taxon>
        <taxon>Mammalia</taxon>
        <taxon>Eutheria</taxon>
        <taxon>Laurasiatheria</taxon>
        <taxon>Artiodactyla</taxon>
        <taxon>Tylopoda</taxon>
        <taxon>Camelidae</taxon>
        <taxon>Vicugna</taxon>
    </lineage>
</organism>
<feature type="coiled-coil region" evidence="3">
    <location>
        <begin position="1122"/>
        <end position="1166"/>
    </location>
</feature>
<feature type="region of interest" description="Disordered" evidence="4">
    <location>
        <begin position="1413"/>
        <end position="1445"/>
    </location>
</feature>
<name>A0ABM5BAT2_VICPA</name>
<dbReference type="InterPro" id="IPR050657">
    <property type="entry name" value="Ankyrin_repeat_domain"/>
</dbReference>
<proteinExistence type="predicted"/>
<keyword evidence="2" id="KW-0040">ANK repeat</keyword>
<dbReference type="Pfam" id="PF12796">
    <property type="entry name" value="Ank_2"/>
    <property type="match status" value="1"/>
</dbReference>
<evidence type="ECO:0000313" key="12">
    <source>
        <dbReference type="RefSeq" id="XP_072793510.1"/>
    </source>
</evidence>